<evidence type="ECO:0000259" key="5">
    <source>
        <dbReference type="PROSITE" id="PS51736"/>
    </source>
</evidence>
<dbReference type="AlphaFoldDB" id="I5B181"/>
<feature type="coiled-coil region" evidence="3">
    <location>
        <begin position="406"/>
        <end position="484"/>
    </location>
</feature>
<keyword evidence="8" id="KW-1185">Reference proteome</keyword>
<dbReference type="SUPFAM" id="SSF53041">
    <property type="entry name" value="Resolvase-like"/>
    <property type="match status" value="1"/>
</dbReference>
<dbReference type="RefSeq" id="WP_004072305.1">
    <property type="nucleotide sequence ID" value="NZ_CM001488.1"/>
</dbReference>
<dbReference type="Gene3D" id="3.90.1750.20">
    <property type="entry name" value="Putative Large Serine Recombinase, Chain B, Domain 2"/>
    <property type="match status" value="1"/>
</dbReference>
<feature type="region of interest" description="Disordered" evidence="4">
    <location>
        <begin position="1"/>
        <end position="27"/>
    </location>
</feature>
<dbReference type="GO" id="GO:0000150">
    <property type="term" value="F:DNA strand exchange activity"/>
    <property type="evidence" value="ECO:0007669"/>
    <property type="project" value="InterPro"/>
</dbReference>
<dbReference type="Pfam" id="PF13408">
    <property type="entry name" value="Zn_ribbon_recom"/>
    <property type="match status" value="1"/>
</dbReference>
<dbReference type="InterPro" id="IPR006119">
    <property type="entry name" value="Resolv_N"/>
</dbReference>
<dbReference type="InterPro" id="IPR011109">
    <property type="entry name" value="DNA_bind_recombinase_dom"/>
</dbReference>
<reference evidence="7 8" key="2">
    <citation type="submission" date="2012-02" db="EMBL/GenBank/DDBJ databases">
        <title>Improved High-Quality Draft sequence of Desulfobacter postgatei 2ac9.</title>
        <authorList>
            <consortium name="US DOE Joint Genome Institute"/>
            <person name="Lucas S."/>
            <person name="Han J."/>
            <person name="Lapidus A."/>
            <person name="Cheng J.-F."/>
            <person name="Goodwin L."/>
            <person name="Pitluck S."/>
            <person name="Peters L."/>
            <person name="Ovchinnikova G."/>
            <person name="Held B."/>
            <person name="Detter J.C."/>
            <person name="Han C."/>
            <person name="Tapia R."/>
            <person name="Land M."/>
            <person name="Hauser L."/>
            <person name="Kyrpides N."/>
            <person name="Ivanova N."/>
            <person name="Pagani I."/>
            <person name="Orellana R."/>
            <person name="Lovley D."/>
            <person name="Woyke T."/>
        </authorList>
    </citation>
    <scope>NUCLEOTIDE SEQUENCE [LARGE SCALE GENOMIC DNA]</scope>
    <source>
        <strain evidence="7 8">2ac9</strain>
    </source>
</reference>
<evidence type="ECO:0000256" key="2">
    <source>
        <dbReference type="ARBA" id="ARBA00023172"/>
    </source>
</evidence>
<evidence type="ECO:0000313" key="8">
    <source>
        <dbReference type="Proteomes" id="UP000005778"/>
    </source>
</evidence>
<dbReference type="OrthoDB" id="9791494at2"/>
<evidence type="ECO:0000256" key="3">
    <source>
        <dbReference type="SAM" id="Coils"/>
    </source>
</evidence>
<name>I5B181_9BACT</name>
<keyword evidence="1" id="KW-0238">DNA-binding</keyword>
<dbReference type="PROSITE" id="PS51736">
    <property type="entry name" value="RECOMBINASES_3"/>
    <property type="match status" value="1"/>
</dbReference>
<dbReference type="GO" id="GO:0003677">
    <property type="term" value="F:DNA binding"/>
    <property type="evidence" value="ECO:0007669"/>
    <property type="project" value="UniProtKB-KW"/>
</dbReference>
<organism evidence="7 8">
    <name type="scientific">Desulfobacter postgatei 2ac9</name>
    <dbReference type="NCBI Taxonomy" id="879212"/>
    <lineage>
        <taxon>Bacteria</taxon>
        <taxon>Pseudomonadati</taxon>
        <taxon>Thermodesulfobacteriota</taxon>
        <taxon>Desulfobacteria</taxon>
        <taxon>Desulfobacterales</taxon>
        <taxon>Desulfobacteraceae</taxon>
        <taxon>Desulfobacter</taxon>
    </lineage>
</organism>
<protein>
    <submittedName>
        <fullName evidence="7">Site-specific recombinase, DNA invertase Pin</fullName>
    </submittedName>
</protein>
<dbReference type="InterPro" id="IPR025827">
    <property type="entry name" value="Zn_ribbon_recom_dom"/>
</dbReference>
<dbReference type="PANTHER" id="PTHR30461:SF2">
    <property type="entry name" value="SERINE RECOMBINASE PINE-RELATED"/>
    <property type="match status" value="1"/>
</dbReference>
<dbReference type="Gene3D" id="3.40.50.1390">
    <property type="entry name" value="Resolvase, N-terminal catalytic domain"/>
    <property type="match status" value="1"/>
</dbReference>
<proteinExistence type="predicted"/>
<accession>I5B181</accession>
<dbReference type="CDD" id="cd00338">
    <property type="entry name" value="Ser_Recombinase"/>
    <property type="match status" value="1"/>
</dbReference>
<evidence type="ECO:0000313" key="7">
    <source>
        <dbReference type="EMBL" id="EIM63244.1"/>
    </source>
</evidence>
<dbReference type="PROSITE" id="PS51737">
    <property type="entry name" value="RECOMBINASE_DNA_BIND"/>
    <property type="match status" value="1"/>
</dbReference>
<dbReference type="Proteomes" id="UP000005778">
    <property type="component" value="Chromosome"/>
</dbReference>
<evidence type="ECO:0000256" key="4">
    <source>
        <dbReference type="SAM" id="MobiDB-lite"/>
    </source>
</evidence>
<keyword evidence="2" id="KW-0233">DNA recombination</keyword>
<feature type="domain" description="Resolvase/invertase-type recombinase catalytic" evidence="5">
    <location>
        <begin position="5"/>
        <end position="167"/>
    </location>
</feature>
<dbReference type="HOGENOM" id="CLU_030020_2_0_7"/>
<evidence type="ECO:0000259" key="6">
    <source>
        <dbReference type="PROSITE" id="PS51737"/>
    </source>
</evidence>
<feature type="domain" description="Recombinase" evidence="6">
    <location>
        <begin position="182"/>
        <end position="314"/>
    </location>
</feature>
<dbReference type="SMART" id="SM00857">
    <property type="entry name" value="Resolvase"/>
    <property type="match status" value="1"/>
</dbReference>
<keyword evidence="3" id="KW-0175">Coiled coil</keyword>
<dbReference type="Pfam" id="PF00239">
    <property type="entry name" value="Resolvase"/>
    <property type="match status" value="1"/>
</dbReference>
<dbReference type="EMBL" id="CM001488">
    <property type="protein sequence ID" value="EIM63244.1"/>
    <property type="molecule type" value="Genomic_DNA"/>
</dbReference>
<sequence>MTEPKAYSYMRFSSKGKQEKGNSTTRQTDYADEYAKAKGLILDDSLSMEDKGLSAYHGVHKSHGTLGVFLRLVEAGKIPQGSILLVEDFDRLSRQEPLTALDQFSLLIHAGIRIVTLNNGIEYDRQSIRDNPGQLYLTMGEMIRANQESELKSKRLKAAWKSKRNALKNGTLTRKVTSRIPAWLTISEDKTEFIPIPEACQTIKRIFEMKLTGMGGTRIASQLNQDSNAWKPPKIPQNKTGGWRSAYVLKILSSKSVIGEFQPCKMVQTPDSKNRKRQAKPVPEGEPIKDYYPAIIEPDLFYAVQEHIKQNGKQPGNAGGRTQKAENLFVRLVKCGRCKGAMHFLNYGPPPRGGQYLRCDASRRNLGTCNARAVRYKEFEELFFDNFEELDLNDILPDQNESQAQAQALKQRIAAGNARSRELAEQENNLIDSITTTSDKRIREALDKRLAKIMDEQETVTEEIKDLTQELGETEKSAKEMSKLIDHATELYSLMDQAADEQARIALRMKLRTQIQKLVDTIEIYPLQQPYKAQQEDKEGIITTMDSKFIEKVRIKFKGSKKSRQLRLLHRFDSLDVDHNSTIRT</sequence>
<dbReference type="InterPro" id="IPR050639">
    <property type="entry name" value="SSR_resolvase"/>
</dbReference>
<dbReference type="eggNOG" id="COG1961">
    <property type="taxonomic scope" value="Bacteria"/>
</dbReference>
<dbReference type="Pfam" id="PF07508">
    <property type="entry name" value="Recombinase"/>
    <property type="match status" value="1"/>
</dbReference>
<dbReference type="InterPro" id="IPR036162">
    <property type="entry name" value="Resolvase-like_N_sf"/>
</dbReference>
<dbReference type="InterPro" id="IPR038109">
    <property type="entry name" value="DNA_bind_recomb_sf"/>
</dbReference>
<reference evidence="7 8" key="1">
    <citation type="submission" date="2011-09" db="EMBL/GenBank/DDBJ databases">
        <authorList>
            <consortium name="US DOE Joint Genome Institute (JGI-PGF)"/>
            <person name="Lucas S."/>
            <person name="Han J."/>
            <person name="Lapidus A."/>
            <person name="Cheng J.-F."/>
            <person name="Goodwin L."/>
            <person name="Pitluck S."/>
            <person name="Peters L."/>
            <person name="Land M.L."/>
            <person name="Hauser L."/>
            <person name="Orellana R."/>
            <person name="Lovley D."/>
            <person name="Woyke T.J."/>
        </authorList>
    </citation>
    <scope>NUCLEOTIDE SEQUENCE [LARGE SCALE GENOMIC DNA]</scope>
    <source>
        <strain evidence="7 8">2ac9</strain>
    </source>
</reference>
<evidence type="ECO:0000256" key="1">
    <source>
        <dbReference type="ARBA" id="ARBA00023125"/>
    </source>
</evidence>
<dbReference type="PANTHER" id="PTHR30461">
    <property type="entry name" value="DNA-INVERTASE FROM LAMBDOID PROPHAGE"/>
    <property type="match status" value="1"/>
</dbReference>
<dbReference type="STRING" id="879212.DespoDRAFT_01284"/>
<gene>
    <name evidence="7" type="ORF">DespoDRAFT_01284</name>
</gene>